<keyword evidence="7" id="KW-1185">Reference proteome</keyword>
<dbReference type="PANTHER" id="PTHR11712">
    <property type="entry name" value="POLYKETIDE SYNTHASE-RELATED"/>
    <property type="match status" value="1"/>
</dbReference>
<evidence type="ECO:0000256" key="3">
    <source>
        <dbReference type="RuleBase" id="RU003694"/>
    </source>
</evidence>
<proteinExistence type="inferred from homology"/>
<dbReference type="Pfam" id="PF02801">
    <property type="entry name" value="Ketoacyl-synt_C"/>
    <property type="match status" value="1"/>
</dbReference>
<evidence type="ECO:0000259" key="4">
    <source>
        <dbReference type="PROSITE" id="PS50835"/>
    </source>
</evidence>
<protein>
    <submittedName>
        <fullName evidence="6">Beta-ketoacyl synthase</fullName>
    </submittedName>
</protein>
<evidence type="ECO:0000256" key="1">
    <source>
        <dbReference type="ARBA" id="ARBA00008467"/>
    </source>
</evidence>
<dbReference type="SUPFAM" id="SSF53901">
    <property type="entry name" value="Thiolase-like"/>
    <property type="match status" value="2"/>
</dbReference>
<comment type="similarity">
    <text evidence="1 3">Belongs to the thiolase-like superfamily. Beta-ketoacyl-ACP synthases family.</text>
</comment>
<dbReference type="Proteomes" id="UP000825381">
    <property type="component" value="Chromosome"/>
</dbReference>
<dbReference type="PROSITE" id="PS50835">
    <property type="entry name" value="IG_LIKE"/>
    <property type="match status" value="1"/>
</dbReference>
<dbReference type="Pfam" id="PF00109">
    <property type="entry name" value="ketoacyl-synt"/>
    <property type="match status" value="1"/>
</dbReference>
<dbReference type="InterPro" id="IPR007110">
    <property type="entry name" value="Ig-like_dom"/>
</dbReference>
<keyword evidence="2 3" id="KW-0808">Transferase</keyword>
<feature type="domain" description="Ig-like" evidence="4">
    <location>
        <begin position="129"/>
        <end position="222"/>
    </location>
</feature>
<dbReference type="PANTHER" id="PTHR11712:SF347">
    <property type="entry name" value="BETA KETOACYL-ACYL CARRIER PROTEIN SYNTHASE"/>
    <property type="match status" value="1"/>
</dbReference>
<sequence length="384" mass="40953">MLPPIAITSLRSFSALGDTPETIWENYCNTTSLIQPMDCNGTQALGAPLHDTLQQKVAALRASENKYLNLDNSVLYALLASREAVQNAGWQQGDDFGVNIGSSRGATALFEQYHQEFLKTGLTATQASPATTLGNIASWVAQDLKTTGPDISHSITCSTALHALLNGVAWLQSGMTSKFLVGGSEAPLTPFTIAQMKAMKIYASNESEYPCRALDLNKKTNTMVLGEGAASACLEVGRKTNALGYIEGIGYATEELKHSVSISANAVCLQKSMQMALRNTPLNEVDAIVMHAPGTVKGDLSEYNAVQSIFGESLPLLTTNKWKTGHTFGASGLLSLELALMMIQHNTFIGIPFIPSQKNQKPIKKVLVNAVGFGGNAVSVLVGK</sequence>
<reference evidence="6 7" key="1">
    <citation type="submission" date="2021-07" db="EMBL/GenBank/DDBJ databases">
        <title>Flavobacterium WSW3-B6 sp.nov, isolated from seaweed.</title>
        <authorList>
            <person name="Muhammad N."/>
            <person name="Ho H."/>
            <person name="Lee Y.-J."/>
            <person name="Nguyen T."/>
            <person name="Ho J."/>
            <person name="Kim S.-G."/>
        </authorList>
    </citation>
    <scope>NUCLEOTIDE SEQUENCE [LARGE SCALE GENOMIC DNA]</scope>
    <source>
        <strain evidence="6 7">WSW3-B6</strain>
    </source>
</reference>
<dbReference type="InterPro" id="IPR016039">
    <property type="entry name" value="Thiolase-like"/>
</dbReference>
<gene>
    <name evidence="6" type="ORF">K1I41_04570</name>
</gene>
<evidence type="ECO:0000259" key="5">
    <source>
        <dbReference type="PROSITE" id="PS52004"/>
    </source>
</evidence>
<feature type="domain" description="Ketosynthase family 3 (KS3)" evidence="5">
    <location>
        <begin position="2"/>
        <end position="384"/>
    </location>
</feature>
<accession>A0ABX8V8M3</accession>
<dbReference type="RefSeq" id="WP_220641505.1">
    <property type="nucleotide sequence ID" value="NZ_CP080429.1"/>
</dbReference>
<dbReference type="Gene3D" id="3.40.47.10">
    <property type="match status" value="1"/>
</dbReference>
<evidence type="ECO:0000256" key="2">
    <source>
        <dbReference type="ARBA" id="ARBA00022679"/>
    </source>
</evidence>
<organism evidence="6 7">
    <name type="scientific">Flavobacterium litorale</name>
    <dbReference type="NCBI Taxonomy" id="2856519"/>
    <lineage>
        <taxon>Bacteria</taxon>
        <taxon>Pseudomonadati</taxon>
        <taxon>Bacteroidota</taxon>
        <taxon>Flavobacteriia</taxon>
        <taxon>Flavobacteriales</taxon>
        <taxon>Flavobacteriaceae</taxon>
        <taxon>Flavobacterium</taxon>
    </lineage>
</organism>
<dbReference type="InterPro" id="IPR014031">
    <property type="entry name" value="Ketoacyl_synth_C"/>
</dbReference>
<dbReference type="PROSITE" id="PS52004">
    <property type="entry name" value="KS3_2"/>
    <property type="match status" value="1"/>
</dbReference>
<dbReference type="SMART" id="SM00825">
    <property type="entry name" value="PKS_KS"/>
    <property type="match status" value="1"/>
</dbReference>
<name>A0ABX8V8M3_9FLAO</name>
<dbReference type="InterPro" id="IPR014030">
    <property type="entry name" value="Ketoacyl_synth_N"/>
</dbReference>
<dbReference type="InterPro" id="IPR020841">
    <property type="entry name" value="PKS_Beta-ketoAc_synthase_dom"/>
</dbReference>
<evidence type="ECO:0000313" key="6">
    <source>
        <dbReference type="EMBL" id="QYJ69170.1"/>
    </source>
</evidence>
<evidence type="ECO:0000313" key="7">
    <source>
        <dbReference type="Proteomes" id="UP000825381"/>
    </source>
</evidence>
<dbReference type="EMBL" id="CP080429">
    <property type="protein sequence ID" value="QYJ69170.1"/>
    <property type="molecule type" value="Genomic_DNA"/>
</dbReference>
<dbReference type="InterPro" id="IPR000794">
    <property type="entry name" value="Beta-ketoacyl_synthase"/>
</dbReference>